<reference evidence="1 2" key="1">
    <citation type="submission" date="2021-06" db="EMBL/GenBank/DDBJ databases">
        <authorList>
            <person name="Kallberg Y."/>
            <person name="Tangrot J."/>
            <person name="Rosling A."/>
        </authorList>
    </citation>
    <scope>NUCLEOTIDE SEQUENCE [LARGE SCALE GENOMIC DNA]</scope>
    <source>
        <strain evidence="1 2">120-4 pot B 10/14</strain>
    </source>
</reference>
<sequence length="66" mass="7734">LQLEIQQAEDIWMENTLKQVISLYKQLNSIGTEALATELRLRQRFNDTRIVNIMSRGIEVPLQLHI</sequence>
<dbReference type="EMBL" id="CAJVQB010009681">
    <property type="protein sequence ID" value="CAG8732646.1"/>
    <property type="molecule type" value="Genomic_DNA"/>
</dbReference>
<feature type="non-terminal residue" evidence="1">
    <location>
        <position position="1"/>
    </location>
</feature>
<dbReference type="Proteomes" id="UP000789901">
    <property type="component" value="Unassembled WGS sequence"/>
</dbReference>
<protein>
    <submittedName>
        <fullName evidence="1">32521_t:CDS:1</fullName>
    </submittedName>
</protein>
<comment type="caution">
    <text evidence="1">The sequence shown here is derived from an EMBL/GenBank/DDBJ whole genome shotgun (WGS) entry which is preliminary data.</text>
</comment>
<evidence type="ECO:0000313" key="1">
    <source>
        <dbReference type="EMBL" id="CAG8732646.1"/>
    </source>
</evidence>
<keyword evidence="2" id="KW-1185">Reference proteome</keyword>
<organism evidence="1 2">
    <name type="scientific">Gigaspora margarita</name>
    <dbReference type="NCBI Taxonomy" id="4874"/>
    <lineage>
        <taxon>Eukaryota</taxon>
        <taxon>Fungi</taxon>
        <taxon>Fungi incertae sedis</taxon>
        <taxon>Mucoromycota</taxon>
        <taxon>Glomeromycotina</taxon>
        <taxon>Glomeromycetes</taxon>
        <taxon>Diversisporales</taxon>
        <taxon>Gigasporaceae</taxon>
        <taxon>Gigaspora</taxon>
    </lineage>
</organism>
<name>A0ABN7V583_GIGMA</name>
<proteinExistence type="predicted"/>
<evidence type="ECO:0000313" key="2">
    <source>
        <dbReference type="Proteomes" id="UP000789901"/>
    </source>
</evidence>
<accession>A0ABN7V583</accession>
<gene>
    <name evidence="1" type="ORF">GMARGA_LOCUS14541</name>
</gene>